<evidence type="ECO:0000259" key="1">
    <source>
        <dbReference type="PROSITE" id="PS51186"/>
    </source>
</evidence>
<evidence type="ECO:0000313" key="3">
    <source>
        <dbReference type="Proteomes" id="UP000075635"/>
    </source>
</evidence>
<dbReference type="SUPFAM" id="SSF55729">
    <property type="entry name" value="Acyl-CoA N-acyltransferases (Nat)"/>
    <property type="match status" value="1"/>
</dbReference>
<gene>
    <name evidence="2" type="ORF">BE17_28740</name>
</gene>
<dbReference type="AlphaFoldDB" id="A0A150RTY7"/>
<dbReference type="InterPro" id="IPR016181">
    <property type="entry name" value="Acyl_CoA_acyltransferase"/>
</dbReference>
<evidence type="ECO:0000313" key="2">
    <source>
        <dbReference type="EMBL" id="KYF83606.1"/>
    </source>
</evidence>
<dbReference type="GO" id="GO:0016747">
    <property type="term" value="F:acyltransferase activity, transferring groups other than amino-acyl groups"/>
    <property type="evidence" value="ECO:0007669"/>
    <property type="project" value="InterPro"/>
</dbReference>
<dbReference type="PROSITE" id="PS51186">
    <property type="entry name" value="GNAT"/>
    <property type="match status" value="1"/>
</dbReference>
<organism evidence="2 3">
    <name type="scientific">Sorangium cellulosum</name>
    <name type="common">Polyangium cellulosum</name>
    <dbReference type="NCBI Taxonomy" id="56"/>
    <lineage>
        <taxon>Bacteria</taxon>
        <taxon>Pseudomonadati</taxon>
        <taxon>Myxococcota</taxon>
        <taxon>Polyangia</taxon>
        <taxon>Polyangiales</taxon>
        <taxon>Polyangiaceae</taxon>
        <taxon>Sorangium</taxon>
    </lineage>
</organism>
<reference evidence="2 3" key="1">
    <citation type="submission" date="2014-02" db="EMBL/GenBank/DDBJ databases">
        <title>The small core and large imbalanced accessory genome model reveals a collaborative survival strategy of Sorangium cellulosum strains in nature.</title>
        <authorList>
            <person name="Han K."/>
            <person name="Peng R."/>
            <person name="Blom J."/>
            <person name="Li Y.-Z."/>
        </authorList>
    </citation>
    <scope>NUCLEOTIDE SEQUENCE [LARGE SCALE GENOMIC DNA]</scope>
    <source>
        <strain evidence="2 3">So0011-07</strain>
    </source>
</reference>
<dbReference type="Proteomes" id="UP000075635">
    <property type="component" value="Unassembled WGS sequence"/>
</dbReference>
<dbReference type="Pfam" id="PF13444">
    <property type="entry name" value="Acetyltransf_5"/>
    <property type="match status" value="1"/>
</dbReference>
<feature type="domain" description="N-acetyltransferase" evidence="1">
    <location>
        <begin position="4"/>
        <end position="214"/>
    </location>
</feature>
<name>A0A150RTY7_SORCE</name>
<sequence>MTSIQCRIVHTRKDLDDALRVRWEVFGQEMNLLATAPAAPREVDPFDTLDTTLHVVAYADGQPIATTRLLLPNPEVAFARRGCLGVDLESRFDLGVLHVPGLSLAEVTRFCVLERHRSSGALDALHAALIDESRRRGVTHWIAAVNAETDHAEDAAIVLQVAAALGLVSPRIQVSPLGGDLPPTSPGFPFYGEEERARARAGAVGGLQLPRPLRVFTRRMAARFVGPARYDSRFRRFAIPLFASVEEQAIAPHPARTAPVTRKAA</sequence>
<accession>A0A150RTY7</accession>
<dbReference type="Gene3D" id="3.40.630.30">
    <property type="match status" value="1"/>
</dbReference>
<proteinExistence type="predicted"/>
<comment type="caution">
    <text evidence="2">The sequence shown here is derived from an EMBL/GenBank/DDBJ whole genome shotgun (WGS) entry which is preliminary data.</text>
</comment>
<protein>
    <recommendedName>
        <fullName evidence="1">N-acetyltransferase domain-containing protein</fullName>
    </recommendedName>
</protein>
<dbReference type="InterPro" id="IPR000182">
    <property type="entry name" value="GNAT_dom"/>
</dbReference>
<dbReference type="EMBL" id="JEMB01002085">
    <property type="protein sequence ID" value="KYF83606.1"/>
    <property type="molecule type" value="Genomic_DNA"/>
</dbReference>